<accession>A0A9D2LV22</accession>
<organism evidence="3 4">
    <name type="scientific">Candidatus Blautia faecavium</name>
    <dbReference type="NCBI Taxonomy" id="2838487"/>
    <lineage>
        <taxon>Bacteria</taxon>
        <taxon>Bacillati</taxon>
        <taxon>Bacillota</taxon>
        <taxon>Clostridia</taxon>
        <taxon>Lachnospirales</taxon>
        <taxon>Lachnospiraceae</taxon>
        <taxon>Blautia</taxon>
    </lineage>
</organism>
<dbReference type="InterPro" id="IPR050287">
    <property type="entry name" value="MTA/SAH_deaminase"/>
</dbReference>
<keyword evidence="1" id="KW-0378">Hydrolase</keyword>
<dbReference type="Gene3D" id="3.20.20.140">
    <property type="entry name" value="Metal-dependent hydrolases"/>
    <property type="match status" value="1"/>
</dbReference>
<dbReference type="EMBL" id="DWYZ01000269">
    <property type="protein sequence ID" value="HJB29902.1"/>
    <property type="molecule type" value="Genomic_DNA"/>
</dbReference>
<comment type="caution">
    <text evidence="3">The sequence shown here is derived from an EMBL/GenBank/DDBJ whole genome shotgun (WGS) entry which is preliminary data.</text>
</comment>
<dbReference type="GO" id="GO:0016810">
    <property type="term" value="F:hydrolase activity, acting on carbon-nitrogen (but not peptide) bonds"/>
    <property type="evidence" value="ECO:0007669"/>
    <property type="project" value="InterPro"/>
</dbReference>
<dbReference type="AlphaFoldDB" id="A0A9D2LV22"/>
<dbReference type="SUPFAM" id="SSF51556">
    <property type="entry name" value="Metallo-dependent hydrolases"/>
    <property type="match status" value="1"/>
</dbReference>
<dbReference type="PANTHER" id="PTHR43794">
    <property type="entry name" value="AMINOHYDROLASE SSNA-RELATED"/>
    <property type="match status" value="1"/>
</dbReference>
<evidence type="ECO:0000313" key="3">
    <source>
        <dbReference type="EMBL" id="HJB29902.1"/>
    </source>
</evidence>
<dbReference type="InterPro" id="IPR006680">
    <property type="entry name" value="Amidohydro-rel"/>
</dbReference>
<evidence type="ECO:0000256" key="1">
    <source>
        <dbReference type="ARBA" id="ARBA00022801"/>
    </source>
</evidence>
<evidence type="ECO:0000259" key="2">
    <source>
        <dbReference type="Pfam" id="PF01979"/>
    </source>
</evidence>
<sequence length="442" mass="49490">MEKKRDCEIAIRNTACLTQKFEVKENMSIIIDKGRILDILPDKEREKKYAAAETVSGEGKLWMPGLVDGHMHTGQQLLKGAVLDELPMIWTRIMLPFESSMTAEKMRISASLAALEMIKGGTTGFIEAGSYFMEEAAVVYEKAGLRGALSYSTMDRGNFPDSIRQTTEEALKSTDTLYEKFHKKGNLKVFYSLRALMNCSRALIQGAAERAKERETFLQAHMNEYPAEVNYTLENYKLRPVEYLESLDVLGENFIMAHGIFLSPKEQELLACRRAKIVHCPFSNCAKGVPETPALLGKGICVGLGTDGAAHGGLSLWNEMRIFRSVMNAVWGSKYADPAVMPAKTILSMATEAGAELLGEKGELGLLKAGCKADMISILWRQPHLYPTENPVNTLIECTESKDVWDSMVNGRFLMRDRKVLTLDEEEIMREAEAFFKENRRA</sequence>
<dbReference type="Gene3D" id="2.30.40.10">
    <property type="entry name" value="Urease, subunit C, domain 1"/>
    <property type="match status" value="1"/>
</dbReference>
<dbReference type="Pfam" id="PF01979">
    <property type="entry name" value="Amidohydro_1"/>
    <property type="match status" value="1"/>
</dbReference>
<reference evidence="3" key="2">
    <citation type="submission" date="2021-04" db="EMBL/GenBank/DDBJ databases">
        <authorList>
            <person name="Gilroy R."/>
        </authorList>
    </citation>
    <scope>NUCLEOTIDE SEQUENCE</scope>
    <source>
        <strain evidence="3">ChiSjej1B19-5720</strain>
    </source>
</reference>
<proteinExistence type="predicted"/>
<protein>
    <submittedName>
        <fullName evidence="3">Amidohydrolase family protein</fullName>
    </submittedName>
</protein>
<reference evidence="3" key="1">
    <citation type="journal article" date="2021" name="PeerJ">
        <title>Extensive microbial diversity within the chicken gut microbiome revealed by metagenomics and culture.</title>
        <authorList>
            <person name="Gilroy R."/>
            <person name="Ravi A."/>
            <person name="Getino M."/>
            <person name="Pursley I."/>
            <person name="Horton D.L."/>
            <person name="Alikhan N.F."/>
            <person name="Baker D."/>
            <person name="Gharbi K."/>
            <person name="Hall N."/>
            <person name="Watson M."/>
            <person name="Adriaenssens E.M."/>
            <person name="Foster-Nyarko E."/>
            <person name="Jarju S."/>
            <person name="Secka A."/>
            <person name="Antonio M."/>
            <person name="Oren A."/>
            <person name="Chaudhuri R.R."/>
            <person name="La Ragione R."/>
            <person name="Hildebrand F."/>
            <person name="Pallen M.J."/>
        </authorList>
    </citation>
    <scope>NUCLEOTIDE SEQUENCE</scope>
    <source>
        <strain evidence="3">ChiSjej1B19-5720</strain>
    </source>
</reference>
<dbReference type="InterPro" id="IPR011059">
    <property type="entry name" value="Metal-dep_hydrolase_composite"/>
</dbReference>
<dbReference type="PANTHER" id="PTHR43794:SF11">
    <property type="entry name" value="AMIDOHYDROLASE-RELATED DOMAIN-CONTAINING PROTEIN"/>
    <property type="match status" value="1"/>
</dbReference>
<evidence type="ECO:0000313" key="4">
    <source>
        <dbReference type="Proteomes" id="UP000823842"/>
    </source>
</evidence>
<dbReference type="InterPro" id="IPR032466">
    <property type="entry name" value="Metal_Hydrolase"/>
</dbReference>
<feature type="domain" description="Amidohydrolase-related" evidence="2">
    <location>
        <begin position="63"/>
        <end position="412"/>
    </location>
</feature>
<name>A0A9D2LV22_9FIRM</name>
<dbReference type="SUPFAM" id="SSF51338">
    <property type="entry name" value="Composite domain of metallo-dependent hydrolases"/>
    <property type="match status" value="1"/>
</dbReference>
<dbReference type="Proteomes" id="UP000823842">
    <property type="component" value="Unassembled WGS sequence"/>
</dbReference>
<gene>
    <name evidence="3" type="ORF">IAA06_14100</name>
</gene>